<accession>A0A151RCP7</accession>
<dbReference type="AlphaFoldDB" id="A0A151RCP7"/>
<dbReference type="SUPFAM" id="SSF50630">
    <property type="entry name" value="Acid proteases"/>
    <property type="match status" value="1"/>
</dbReference>
<dbReference type="Proteomes" id="UP000075243">
    <property type="component" value="Unassembled WGS sequence"/>
</dbReference>
<dbReference type="PANTHER" id="PTHR15503:SF22">
    <property type="entry name" value="TRANSPOSON TY3-I GAG POLYPROTEIN"/>
    <property type="match status" value="1"/>
</dbReference>
<dbReference type="PROSITE" id="PS00141">
    <property type="entry name" value="ASP_PROTEASE"/>
    <property type="match status" value="1"/>
</dbReference>
<proteinExistence type="predicted"/>
<name>A0A151RCP7_CAJCA</name>
<dbReference type="CDD" id="cd00303">
    <property type="entry name" value="retropepsin_like"/>
    <property type="match status" value="1"/>
</dbReference>
<dbReference type="InterPro" id="IPR005162">
    <property type="entry name" value="Retrotrans_gag_dom"/>
</dbReference>
<feature type="compositionally biased region" description="Polar residues" evidence="1">
    <location>
        <begin position="192"/>
        <end position="232"/>
    </location>
</feature>
<dbReference type="InterPro" id="IPR021109">
    <property type="entry name" value="Peptidase_aspartic_dom_sf"/>
</dbReference>
<dbReference type="GO" id="GO:0004190">
    <property type="term" value="F:aspartic-type endopeptidase activity"/>
    <property type="evidence" value="ECO:0007669"/>
    <property type="project" value="InterPro"/>
</dbReference>
<evidence type="ECO:0000256" key="1">
    <source>
        <dbReference type="SAM" id="MobiDB-lite"/>
    </source>
</evidence>
<evidence type="ECO:0000313" key="3">
    <source>
        <dbReference type="EMBL" id="KYP40400.1"/>
    </source>
</evidence>
<feature type="region of interest" description="Disordered" evidence="1">
    <location>
        <begin position="189"/>
        <end position="233"/>
    </location>
</feature>
<organism evidence="3 4">
    <name type="scientific">Cajanus cajan</name>
    <name type="common">Pigeon pea</name>
    <name type="synonym">Cajanus indicus</name>
    <dbReference type="NCBI Taxonomy" id="3821"/>
    <lineage>
        <taxon>Eukaryota</taxon>
        <taxon>Viridiplantae</taxon>
        <taxon>Streptophyta</taxon>
        <taxon>Embryophyta</taxon>
        <taxon>Tracheophyta</taxon>
        <taxon>Spermatophyta</taxon>
        <taxon>Magnoliopsida</taxon>
        <taxon>eudicotyledons</taxon>
        <taxon>Gunneridae</taxon>
        <taxon>Pentapetalae</taxon>
        <taxon>rosids</taxon>
        <taxon>fabids</taxon>
        <taxon>Fabales</taxon>
        <taxon>Fabaceae</taxon>
        <taxon>Papilionoideae</taxon>
        <taxon>50 kb inversion clade</taxon>
        <taxon>NPAAA clade</taxon>
        <taxon>indigoferoid/millettioid clade</taxon>
        <taxon>Phaseoleae</taxon>
        <taxon>Cajanus</taxon>
    </lineage>
</organism>
<dbReference type="Pfam" id="PF13975">
    <property type="entry name" value="gag-asp_proteas"/>
    <property type="match status" value="1"/>
</dbReference>
<reference evidence="3" key="1">
    <citation type="journal article" date="2012" name="Nat. Biotechnol.">
        <title>Draft genome sequence of pigeonpea (Cajanus cajan), an orphan legume crop of resource-poor farmers.</title>
        <authorList>
            <person name="Varshney R.K."/>
            <person name="Chen W."/>
            <person name="Li Y."/>
            <person name="Bharti A.K."/>
            <person name="Saxena R.K."/>
            <person name="Schlueter J.A."/>
            <person name="Donoghue M.T."/>
            <person name="Azam S."/>
            <person name="Fan G."/>
            <person name="Whaley A.M."/>
            <person name="Farmer A.D."/>
            <person name="Sheridan J."/>
            <person name="Iwata A."/>
            <person name="Tuteja R."/>
            <person name="Penmetsa R.V."/>
            <person name="Wu W."/>
            <person name="Upadhyaya H.D."/>
            <person name="Yang S.P."/>
            <person name="Shah T."/>
            <person name="Saxena K.B."/>
            <person name="Michael T."/>
            <person name="McCombie W.R."/>
            <person name="Yang B."/>
            <person name="Zhang G."/>
            <person name="Yang H."/>
            <person name="Wang J."/>
            <person name="Spillane C."/>
            <person name="Cook D.R."/>
            <person name="May G.D."/>
            <person name="Xu X."/>
            <person name="Jackson S.A."/>
        </authorList>
    </citation>
    <scope>NUCLEOTIDE SEQUENCE [LARGE SCALE GENOMIC DNA]</scope>
</reference>
<evidence type="ECO:0000313" key="4">
    <source>
        <dbReference type="Proteomes" id="UP000075243"/>
    </source>
</evidence>
<dbReference type="EMBL" id="KQ483839">
    <property type="protein sequence ID" value="KYP40400.1"/>
    <property type="molecule type" value="Genomic_DNA"/>
</dbReference>
<dbReference type="InterPro" id="IPR001969">
    <property type="entry name" value="Aspartic_peptidase_AS"/>
</dbReference>
<gene>
    <name evidence="3" type="ORF">KK1_038268</name>
</gene>
<keyword evidence="4" id="KW-1185">Reference proteome</keyword>
<protein>
    <recommendedName>
        <fullName evidence="2">Retrotransposon gag domain-containing protein</fullName>
    </recommendedName>
</protein>
<dbReference type="Gramene" id="C.cajan_40973.t">
    <property type="protein sequence ID" value="C.cajan_40973.t.cds1"/>
    <property type="gene ID" value="C.cajan_40973"/>
</dbReference>
<evidence type="ECO:0000259" key="2">
    <source>
        <dbReference type="Pfam" id="PF03732"/>
    </source>
</evidence>
<feature type="domain" description="Retrotransposon gag" evidence="2">
    <location>
        <begin position="65"/>
        <end position="154"/>
    </location>
</feature>
<dbReference type="GO" id="GO:0006508">
    <property type="term" value="P:proteolysis"/>
    <property type="evidence" value="ECO:0007669"/>
    <property type="project" value="InterPro"/>
</dbReference>
<dbReference type="Pfam" id="PF03732">
    <property type="entry name" value="Retrotrans_gag"/>
    <property type="match status" value="1"/>
</dbReference>
<sequence>MLQALTTGSPTNTIVHPQWTKPPFQVRNVKIDFPRFDGMEVLSWIFKAEQFFDFYDTPDEHRMTIAAVHLDKDVVPWFQMITRMQPFQSWKQFTKALESEFGPSPFECPRSTLFKLFQTASVNEYYMEFISLANRVYGISPDALLDCFISGLKPEIKRDVIAQSPLSLLKAVSLAKLFEEKYNTKPKISYTKPANTPTTYTYPKFHNSQPPLLPTPNQKPSYPNTQNPQITPANPIRKMTQAEMQVRRDKGLCYTCDEKFTPQHRCPNRHFMILQVDDDPSIIEAETQDSAAAAIIPDQEHHLSFNALKGNSGLGTIRFTGQLKGHPVKILLDSGSSDNFLQPRVAQFLKLPIQPAEQFKVMVGNGHSMTAEGVISDLVVDVQGHQIHCPVYLLPVAGADLILGAAWLSTLGPHVADYSALQFKFMLNDQFITLQGERPVLPQQAQYQHIRRLQHTAAIAECFTIQLQAPDCIADELTDLPKDLDPELALIRKRLSDYYLIRLGY</sequence>
<dbReference type="InterPro" id="IPR032567">
    <property type="entry name" value="RTL1-rel"/>
</dbReference>
<dbReference type="Gene3D" id="2.40.70.10">
    <property type="entry name" value="Acid Proteases"/>
    <property type="match status" value="1"/>
</dbReference>
<dbReference type="OMA" id="DISERHM"/>
<dbReference type="PANTHER" id="PTHR15503">
    <property type="entry name" value="LDOC1 RELATED"/>
    <property type="match status" value="1"/>
</dbReference>